<gene>
    <name evidence="4" type="primary">rfbD</name>
    <name evidence="4" type="ORF">EAV92_17245</name>
</gene>
<dbReference type="Gene3D" id="3.40.50.720">
    <property type="entry name" value="NAD(P)-binding Rossmann-like Domain"/>
    <property type="match status" value="1"/>
</dbReference>
<dbReference type="SUPFAM" id="SSF51735">
    <property type="entry name" value="NAD(P)-binding Rossmann-fold domains"/>
    <property type="match status" value="1"/>
</dbReference>
<sequence length="281" mass="31051">MADFTVVVTGAGGQLGQELVSLRRPGVTFIGLDREQLDITDSSSCRQVMERINPDAVIHAAAYTAVDLAESEPEKAYLINVTGTRNMAEATESVGAKFCYVSTDYVFDGRGKQPYGEDDRTGPQTVYGRTKLEGEQAALAACSRTFVVRTSWVYGKYGANFVHTMLKLAETRPSLTVVNDQTGSPTYTLDLARFLTDLVLTELYGVYHASNSGTCTWFQFAQAIFEESGKSVQVLPCTTQEFPRPAPRPAYSVLGHDAMERAGFEPMRHWRQALRDFLVKD</sequence>
<feature type="domain" description="RmlD-like substrate binding" evidence="3">
    <location>
        <begin position="5"/>
        <end position="278"/>
    </location>
</feature>
<keyword evidence="2 4" id="KW-0560">Oxidoreductase</keyword>
<dbReference type="CDD" id="cd05254">
    <property type="entry name" value="dTDP_HR_like_SDR_e"/>
    <property type="match status" value="1"/>
</dbReference>
<dbReference type="NCBIfam" id="TIGR01214">
    <property type="entry name" value="rmlD"/>
    <property type="match status" value="1"/>
</dbReference>
<dbReference type="UniPathway" id="UPA00124"/>
<evidence type="ECO:0000313" key="4">
    <source>
        <dbReference type="EMBL" id="AYQ74155.1"/>
    </source>
</evidence>
<dbReference type="Pfam" id="PF04321">
    <property type="entry name" value="RmlD_sub_bind"/>
    <property type="match status" value="1"/>
</dbReference>
<evidence type="ECO:0000313" key="5">
    <source>
        <dbReference type="Proteomes" id="UP000269097"/>
    </source>
</evidence>
<dbReference type="InterPro" id="IPR029903">
    <property type="entry name" value="RmlD-like-bd"/>
</dbReference>
<dbReference type="PANTHER" id="PTHR10491">
    <property type="entry name" value="DTDP-4-DEHYDRORHAMNOSE REDUCTASE"/>
    <property type="match status" value="1"/>
</dbReference>
<dbReference type="GO" id="GO:0005829">
    <property type="term" value="C:cytosol"/>
    <property type="evidence" value="ECO:0007669"/>
    <property type="project" value="TreeGrafter"/>
</dbReference>
<keyword evidence="2" id="KW-0521">NADP</keyword>
<name>A0A3G3K0T1_9BACL</name>
<proteinExistence type="inferred from homology"/>
<dbReference type="GO" id="GO:0019305">
    <property type="term" value="P:dTDP-rhamnose biosynthetic process"/>
    <property type="evidence" value="ECO:0007669"/>
    <property type="project" value="UniProtKB-UniPathway"/>
</dbReference>
<protein>
    <recommendedName>
        <fullName evidence="2">dTDP-4-dehydrorhamnose reductase</fullName>
        <ecNumber evidence="2">1.1.1.133</ecNumber>
    </recommendedName>
</protein>
<organism evidence="4 5">
    <name type="scientific">Cohnella candidum</name>
    <dbReference type="NCBI Taxonomy" id="2674991"/>
    <lineage>
        <taxon>Bacteria</taxon>
        <taxon>Bacillati</taxon>
        <taxon>Bacillota</taxon>
        <taxon>Bacilli</taxon>
        <taxon>Bacillales</taxon>
        <taxon>Paenibacillaceae</taxon>
        <taxon>Cohnella</taxon>
    </lineage>
</organism>
<dbReference type="AlphaFoldDB" id="A0A3G3K0T1"/>
<reference evidence="4 5" key="1">
    <citation type="submission" date="2018-10" db="EMBL/GenBank/DDBJ databases">
        <title>Genome Sequence of Cohnella sp.</title>
        <authorList>
            <person name="Srinivasan S."/>
            <person name="Kim M.K."/>
        </authorList>
    </citation>
    <scope>NUCLEOTIDE SEQUENCE [LARGE SCALE GENOMIC DNA]</scope>
    <source>
        <strain evidence="4 5">18JY8-7</strain>
    </source>
</reference>
<dbReference type="EMBL" id="CP033433">
    <property type="protein sequence ID" value="AYQ74155.1"/>
    <property type="molecule type" value="Genomic_DNA"/>
</dbReference>
<evidence type="ECO:0000256" key="1">
    <source>
        <dbReference type="ARBA" id="ARBA00010944"/>
    </source>
</evidence>
<dbReference type="EC" id="1.1.1.133" evidence="2"/>
<dbReference type="RefSeq" id="WP_123042237.1">
    <property type="nucleotide sequence ID" value="NZ_CP033433.1"/>
</dbReference>
<accession>A0A3G3K0T1</accession>
<dbReference type="Gene3D" id="3.90.25.10">
    <property type="entry name" value="UDP-galactose 4-epimerase, domain 1"/>
    <property type="match status" value="1"/>
</dbReference>
<evidence type="ECO:0000256" key="2">
    <source>
        <dbReference type="RuleBase" id="RU364082"/>
    </source>
</evidence>
<dbReference type="GO" id="GO:0008831">
    <property type="term" value="F:dTDP-4-dehydrorhamnose reductase activity"/>
    <property type="evidence" value="ECO:0007669"/>
    <property type="project" value="UniProtKB-EC"/>
</dbReference>
<dbReference type="PANTHER" id="PTHR10491:SF4">
    <property type="entry name" value="METHIONINE ADENOSYLTRANSFERASE 2 SUBUNIT BETA"/>
    <property type="match status" value="1"/>
</dbReference>
<dbReference type="InterPro" id="IPR036291">
    <property type="entry name" value="NAD(P)-bd_dom_sf"/>
</dbReference>
<comment type="similarity">
    <text evidence="1 2">Belongs to the dTDP-4-dehydrorhamnose reductase family.</text>
</comment>
<dbReference type="KEGG" id="coh:EAV92_17245"/>
<dbReference type="InterPro" id="IPR005913">
    <property type="entry name" value="dTDP_dehydrorham_reduct"/>
</dbReference>
<comment type="function">
    <text evidence="2">Catalyzes the reduction of dTDP-6-deoxy-L-lyxo-4-hexulose to yield dTDP-L-rhamnose.</text>
</comment>
<comment type="pathway">
    <text evidence="2">Carbohydrate biosynthesis; dTDP-L-rhamnose biosynthesis.</text>
</comment>
<keyword evidence="5" id="KW-1185">Reference proteome</keyword>
<dbReference type="Proteomes" id="UP000269097">
    <property type="component" value="Chromosome"/>
</dbReference>
<evidence type="ECO:0000259" key="3">
    <source>
        <dbReference type="Pfam" id="PF04321"/>
    </source>
</evidence>